<accession>A0A2P5BYX9</accession>
<feature type="region of interest" description="Disordered" evidence="1">
    <location>
        <begin position="115"/>
        <end position="140"/>
    </location>
</feature>
<name>A0A2P5BYX9_PARAD</name>
<organism evidence="2 3">
    <name type="scientific">Parasponia andersonii</name>
    <name type="common">Sponia andersonii</name>
    <dbReference type="NCBI Taxonomy" id="3476"/>
    <lineage>
        <taxon>Eukaryota</taxon>
        <taxon>Viridiplantae</taxon>
        <taxon>Streptophyta</taxon>
        <taxon>Embryophyta</taxon>
        <taxon>Tracheophyta</taxon>
        <taxon>Spermatophyta</taxon>
        <taxon>Magnoliopsida</taxon>
        <taxon>eudicotyledons</taxon>
        <taxon>Gunneridae</taxon>
        <taxon>Pentapetalae</taxon>
        <taxon>rosids</taxon>
        <taxon>fabids</taxon>
        <taxon>Rosales</taxon>
        <taxon>Cannabaceae</taxon>
        <taxon>Parasponia</taxon>
    </lineage>
</organism>
<keyword evidence="3" id="KW-1185">Reference proteome</keyword>
<reference evidence="3" key="1">
    <citation type="submission" date="2016-06" db="EMBL/GenBank/DDBJ databases">
        <title>Parallel loss of symbiosis genes in relatives of nitrogen-fixing non-legume Parasponia.</title>
        <authorList>
            <person name="Van Velzen R."/>
            <person name="Holmer R."/>
            <person name="Bu F."/>
            <person name="Rutten L."/>
            <person name="Van Zeijl A."/>
            <person name="Liu W."/>
            <person name="Santuari L."/>
            <person name="Cao Q."/>
            <person name="Sharma T."/>
            <person name="Shen D."/>
            <person name="Roswanjaya Y."/>
            <person name="Wardhani T."/>
            <person name="Kalhor M.S."/>
            <person name="Jansen J."/>
            <person name="Van den Hoogen J."/>
            <person name="Gungor B."/>
            <person name="Hartog M."/>
            <person name="Hontelez J."/>
            <person name="Verver J."/>
            <person name="Yang W.-C."/>
            <person name="Schijlen E."/>
            <person name="Repin R."/>
            <person name="Schilthuizen M."/>
            <person name="Schranz E."/>
            <person name="Heidstra R."/>
            <person name="Miyata K."/>
            <person name="Fedorova E."/>
            <person name="Kohlen W."/>
            <person name="Bisseling T."/>
            <person name="Smit S."/>
            <person name="Geurts R."/>
        </authorList>
    </citation>
    <scope>NUCLEOTIDE SEQUENCE [LARGE SCALE GENOMIC DNA]</scope>
    <source>
        <strain evidence="3">cv. WU1-14</strain>
    </source>
</reference>
<proteinExistence type="predicted"/>
<dbReference type="EMBL" id="JXTB01000200">
    <property type="protein sequence ID" value="PON53997.1"/>
    <property type="molecule type" value="Genomic_DNA"/>
</dbReference>
<sequence>MVAQATVIERLPDQEEFSNLMRQVPLITLNIHGDGEPQEAGTLDHHLPNQIRLFSLQSLLYHDMASVDPILHALLAKNRDREGKGRNSLCGNLWPTYPGGTPPLRISKLTLATTIKIPPSSGRPDKRPIDIPHLDEPPAQ</sequence>
<dbReference type="Proteomes" id="UP000237105">
    <property type="component" value="Unassembled WGS sequence"/>
</dbReference>
<feature type="compositionally biased region" description="Basic and acidic residues" evidence="1">
    <location>
        <begin position="123"/>
        <end position="140"/>
    </location>
</feature>
<dbReference type="AlphaFoldDB" id="A0A2P5BYX9"/>
<evidence type="ECO:0000256" key="1">
    <source>
        <dbReference type="SAM" id="MobiDB-lite"/>
    </source>
</evidence>
<evidence type="ECO:0000313" key="3">
    <source>
        <dbReference type="Proteomes" id="UP000237105"/>
    </source>
</evidence>
<gene>
    <name evidence="2" type="ORF">PanWU01x14_198750</name>
</gene>
<protein>
    <submittedName>
        <fullName evidence="2">Uncharacterized protein</fullName>
    </submittedName>
</protein>
<evidence type="ECO:0000313" key="2">
    <source>
        <dbReference type="EMBL" id="PON53997.1"/>
    </source>
</evidence>
<comment type="caution">
    <text evidence="2">The sequence shown here is derived from an EMBL/GenBank/DDBJ whole genome shotgun (WGS) entry which is preliminary data.</text>
</comment>